<evidence type="ECO:0000313" key="2">
    <source>
        <dbReference type="Proteomes" id="UP000829291"/>
    </source>
</evidence>
<dbReference type="InParanoid" id="A0A6J0BQ36"/>
<dbReference type="KEGG" id="nlo:107221777"/>
<dbReference type="PANTHER" id="PTHR20997">
    <property type="entry name" value="EG:BACR42I17.2 PROTEIN-RELATED"/>
    <property type="match status" value="1"/>
</dbReference>
<evidence type="ECO:0000313" key="4">
    <source>
        <dbReference type="RefSeq" id="XP_046594131.1"/>
    </source>
</evidence>
<dbReference type="Proteomes" id="UP000829291">
    <property type="component" value="Chromosome 4"/>
</dbReference>
<accession>A0A6J0BQ36</accession>
<proteinExistence type="predicted"/>
<feature type="signal peptide" evidence="1">
    <location>
        <begin position="1"/>
        <end position="18"/>
    </location>
</feature>
<dbReference type="OrthoDB" id="6512861at2759"/>
<gene>
    <name evidence="3 4" type="primary">LOC107221777</name>
</gene>
<name>A0A6J0BQ36_NEOLC</name>
<dbReference type="InterPro" id="IPR009832">
    <property type="entry name" value="DUF1397"/>
</dbReference>
<evidence type="ECO:0000313" key="3">
    <source>
        <dbReference type="RefSeq" id="XP_015516387.2"/>
    </source>
</evidence>
<dbReference type="Pfam" id="PF07165">
    <property type="entry name" value="DUF1397"/>
    <property type="match status" value="1"/>
</dbReference>
<dbReference type="RefSeq" id="XP_046594131.1">
    <property type="nucleotide sequence ID" value="XM_046738175.1"/>
</dbReference>
<feature type="chain" id="PRO_5045019074" evidence="1">
    <location>
        <begin position="19"/>
        <end position="274"/>
    </location>
</feature>
<keyword evidence="1" id="KW-0732">Signal</keyword>
<dbReference type="GeneID" id="107221777"/>
<reference evidence="3 4" key="1">
    <citation type="submission" date="2025-05" db="UniProtKB">
        <authorList>
            <consortium name="RefSeq"/>
        </authorList>
    </citation>
    <scope>IDENTIFICATION</scope>
    <source>
        <tissue evidence="3 4">Thorax and Abdomen</tissue>
    </source>
</reference>
<dbReference type="PANTHER" id="PTHR20997:SF2">
    <property type="entry name" value="EG:BACR42I17.2 PROTEIN-RELATED"/>
    <property type="match status" value="1"/>
</dbReference>
<keyword evidence="2" id="KW-1185">Reference proteome</keyword>
<sequence length="274" mass="30018">MKIFVAFLFVHLIAGILCSEADEPKNTQNPEMLFGTYIDMLRALRLNHLNNYDEAVKQAVIDKCKKNGGPKAFDDAKESLLSLQNSIDSLIIDTVNQVQLVGSESWNAQEQIPRLCNTFITVLNSTKLALNSVRPCLDEAESATANIMYNMRFAAADSVCGNNGSNLISFYTARGFECIANLPRRECSVQMPPRDNSTVLTDGVRIADAPWSYERSYPSLNECKSIRTAKICAVERLSGCEQPEPASVTTSVYDAIEKAAGCENILNAEASSAA</sequence>
<dbReference type="RefSeq" id="XP_015516387.2">
    <property type="nucleotide sequence ID" value="XM_015660901.2"/>
</dbReference>
<organism evidence="2 3">
    <name type="scientific">Neodiprion lecontei</name>
    <name type="common">Redheaded pine sawfly</name>
    <dbReference type="NCBI Taxonomy" id="441921"/>
    <lineage>
        <taxon>Eukaryota</taxon>
        <taxon>Metazoa</taxon>
        <taxon>Ecdysozoa</taxon>
        <taxon>Arthropoda</taxon>
        <taxon>Hexapoda</taxon>
        <taxon>Insecta</taxon>
        <taxon>Pterygota</taxon>
        <taxon>Neoptera</taxon>
        <taxon>Endopterygota</taxon>
        <taxon>Hymenoptera</taxon>
        <taxon>Tenthredinoidea</taxon>
        <taxon>Diprionidae</taxon>
        <taxon>Diprioninae</taxon>
        <taxon>Neodiprion</taxon>
    </lineage>
</organism>
<protein>
    <submittedName>
        <fullName evidence="3 4">Uncharacterized protein LOC107221777 isoform X1</fullName>
    </submittedName>
</protein>
<evidence type="ECO:0000256" key="1">
    <source>
        <dbReference type="SAM" id="SignalP"/>
    </source>
</evidence>